<dbReference type="EMBL" id="PYSW02000003">
    <property type="protein sequence ID" value="KAG2392985.1"/>
    <property type="molecule type" value="Genomic_DNA"/>
</dbReference>
<dbReference type="InterPro" id="IPR035269">
    <property type="entry name" value="PSMD9"/>
</dbReference>
<feature type="region of interest" description="Disordered" evidence="3">
    <location>
        <begin position="110"/>
        <end position="142"/>
    </location>
</feature>
<dbReference type="InterPro" id="IPR040815">
    <property type="entry name" value="Nas2_N"/>
</dbReference>
<sequence>MMQLPAAAYEEGYVQYQIPSRPTKITTTFVKQLIAIKDAMEKEIRDLMLSLDKVGVGLKSSLLDEEGFPRADLDLNDIRSKRHRIACLQNDHISLMNDIQNYLYELHEESRATNEQKSSTTTTQNVDKSSTSMDTTNDEEEQLEPFLKVNTVSPNSPAEKAGLCPGDEITQFGYLVKKDIKNNGLKILPTVVQSNVNKQMKVHLLRQEGSTKVKKELTLVPAYWSGQGLLGCHFLEIH</sequence>
<name>A0AA88H1B4_NAELO</name>
<evidence type="ECO:0000256" key="1">
    <source>
        <dbReference type="ARBA" id="ARBA00005256"/>
    </source>
</evidence>
<dbReference type="RefSeq" id="XP_044554879.1">
    <property type="nucleotide sequence ID" value="XM_044699763.1"/>
</dbReference>
<accession>A0AA88H1B4</accession>
<dbReference type="Gene3D" id="2.30.42.10">
    <property type="match status" value="1"/>
</dbReference>
<proteinExistence type="inferred from homology"/>
<protein>
    <recommendedName>
        <fullName evidence="8">26S proteasome non-ATPase regulatory subunit 9</fullName>
    </recommendedName>
</protein>
<organism evidence="6 7">
    <name type="scientific">Naegleria lovaniensis</name>
    <name type="common">Amoeba</name>
    <dbReference type="NCBI Taxonomy" id="51637"/>
    <lineage>
        <taxon>Eukaryota</taxon>
        <taxon>Discoba</taxon>
        <taxon>Heterolobosea</taxon>
        <taxon>Tetramitia</taxon>
        <taxon>Eutetramitia</taxon>
        <taxon>Vahlkampfiidae</taxon>
        <taxon>Naegleria</taxon>
    </lineage>
</organism>
<evidence type="ECO:0000256" key="2">
    <source>
        <dbReference type="ARBA" id="ARBA00023186"/>
    </source>
</evidence>
<gene>
    <name evidence="6" type="ORF">C9374_009562</name>
</gene>
<feature type="domain" description="Nas2 N-terminal" evidence="5">
    <location>
        <begin position="30"/>
        <end position="108"/>
    </location>
</feature>
<evidence type="ECO:0000259" key="5">
    <source>
        <dbReference type="Pfam" id="PF18265"/>
    </source>
</evidence>
<comment type="similarity">
    <text evidence="1">Belongs to the proteasome subunit p27 family.</text>
</comment>
<dbReference type="Gene3D" id="6.10.140.1710">
    <property type="match status" value="1"/>
</dbReference>
<comment type="caution">
    <text evidence="6">The sequence shown here is derived from an EMBL/GenBank/DDBJ whole genome shotgun (WGS) entry which is preliminary data.</text>
</comment>
<dbReference type="InterPro" id="IPR036034">
    <property type="entry name" value="PDZ_sf"/>
</dbReference>
<dbReference type="Pfam" id="PF17820">
    <property type="entry name" value="PDZ_6"/>
    <property type="match status" value="1"/>
</dbReference>
<feature type="domain" description="PDZ" evidence="4">
    <location>
        <begin position="149"/>
        <end position="172"/>
    </location>
</feature>
<feature type="compositionally biased region" description="Polar residues" evidence="3">
    <location>
        <begin position="115"/>
        <end position="135"/>
    </location>
</feature>
<evidence type="ECO:0008006" key="8">
    <source>
        <dbReference type="Google" id="ProtNLM"/>
    </source>
</evidence>
<dbReference type="SUPFAM" id="SSF50156">
    <property type="entry name" value="PDZ domain-like"/>
    <property type="match status" value="1"/>
</dbReference>
<dbReference type="GO" id="GO:0005634">
    <property type="term" value="C:nucleus"/>
    <property type="evidence" value="ECO:0007669"/>
    <property type="project" value="TreeGrafter"/>
</dbReference>
<dbReference type="Proteomes" id="UP000816034">
    <property type="component" value="Unassembled WGS sequence"/>
</dbReference>
<evidence type="ECO:0000256" key="3">
    <source>
        <dbReference type="SAM" id="MobiDB-lite"/>
    </source>
</evidence>
<keyword evidence="2" id="KW-0143">Chaperone</keyword>
<evidence type="ECO:0000259" key="4">
    <source>
        <dbReference type="Pfam" id="PF17820"/>
    </source>
</evidence>
<evidence type="ECO:0000313" key="7">
    <source>
        <dbReference type="Proteomes" id="UP000816034"/>
    </source>
</evidence>
<evidence type="ECO:0000313" key="6">
    <source>
        <dbReference type="EMBL" id="KAG2392985.1"/>
    </source>
</evidence>
<dbReference type="GO" id="GO:0005737">
    <property type="term" value="C:cytoplasm"/>
    <property type="evidence" value="ECO:0007669"/>
    <property type="project" value="TreeGrafter"/>
</dbReference>
<dbReference type="InterPro" id="IPR041489">
    <property type="entry name" value="PDZ_6"/>
</dbReference>
<dbReference type="Pfam" id="PF18265">
    <property type="entry name" value="Nas2_N"/>
    <property type="match status" value="1"/>
</dbReference>
<dbReference type="FunFam" id="2.30.42.10:FF:000107">
    <property type="entry name" value="26S proteasome non-ATPase regulatory subunit 9"/>
    <property type="match status" value="1"/>
</dbReference>
<dbReference type="GO" id="GO:0070682">
    <property type="term" value="P:proteasome regulatory particle assembly"/>
    <property type="evidence" value="ECO:0007669"/>
    <property type="project" value="InterPro"/>
</dbReference>
<dbReference type="PANTHER" id="PTHR12651">
    <property type="entry name" value="26S PROTEASOME NON-ATPASE REGULATORY SUBUNIT 9"/>
    <property type="match status" value="1"/>
</dbReference>
<dbReference type="GeneID" id="68102016"/>
<keyword evidence="7" id="KW-1185">Reference proteome</keyword>
<dbReference type="AlphaFoldDB" id="A0AA88H1B4"/>
<dbReference type="PANTHER" id="PTHR12651:SF1">
    <property type="entry name" value="26S PROTEASOME NON-ATPASE REGULATORY SUBUNIT 9"/>
    <property type="match status" value="1"/>
</dbReference>
<reference evidence="6 7" key="1">
    <citation type="journal article" date="2018" name="BMC Genomics">
        <title>The genome of Naegleria lovaniensis, the basis for a comparative approach to unravel pathogenicity factors of the human pathogenic amoeba N. fowleri.</title>
        <authorList>
            <person name="Liechti N."/>
            <person name="Schurch N."/>
            <person name="Bruggmann R."/>
            <person name="Wittwer M."/>
        </authorList>
    </citation>
    <scope>NUCLEOTIDE SEQUENCE [LARGE SCALE GENOMIC DNA]</scope>
    <source>
        <strain evidence="6 7">ATCC 30569</strain>
    </source>
</reference>